<feature type="transmembrane region" description="Helical" evidence="17">
    <location>
        <begin position="99"/>
        <end position="120"/>
    </location>
</feature>
<dbReference type="SUPFAM" id="SSF81653">
    <property type="entry name" value="Calcium ATPase, transduction domain A"/>
    <property type="match status" value="1"/>
</dbReference>
<dbReference type="SUPFAM" id="SSF55008">
    <property type="entry name" value="HMA, heavy metal-associated domain"/>
    <property type="match status" value="1"/>
</dbReference>
<dbReference type="InterPro" id="IPR023298">
    <property type="entry name" value="ATPase_P-typ_TM_dom_sf"/>
</dbReference>
<dbReference type="EC" id="7.2.2.8" evidence="3"/>
<feature type="domain" description="HMA" evidence="18">
    <location>
        <begin position="10"/>
        <end position="76"/>
    </location>
</feature>
<feature type="transmembrane region" description="Helical" evidence="17">
    <location>
        <begin position="208"/>
        <end position="226"/>
    </location>
</feature>
<dbReference type="GO" id="GO:0005524">
    <property type="term" value="F:ATP binding"/>
    <property type="evidence" value="ECO:0007669"/>
    <property type="project" value="UniProtKB-UniRule"/>
</dbReference>
<evidence type="ECO:0000313" key="20">
    <source>
        <dbReference type="Proteomes" id="UP000247476"/>
    </source>
</evidence>
<dbReference type="PROSITE" id="PS00154">
    <property type="entry name" value="ATPASE_E1_E2"/>
    <property type="match status" value="1"/>
</dbReference>
<dbReference type="NCBIfam" id="TIGR01494">
    <property type="entry name" value="ATPase_P-type"/>
    <property type="match status" value="1"/>
</dbReference>
<dbReference type="PROSITE" id="PS01047">
    <property type="entry name" value="HMA_1"/>
    <property type="match status" value="1"/>
</dbReference>
<dbReference type="GO" id="GO:0005886">
    <property type="term" value="C:plasma membrane"/>
    <property type="evidence" value="ECO:0007669"/>
    <property type="project" value="UniProtKB-SubCell"/>
</dbReference>
<evidence type="ECO:0000256" key="13">
    <source>
        <dbReference type="ARBA" id="ARBA00023008"/>
    </source>
</evidence>
<evidence type="ECO:0000256" key="6">
    <source>
        <dbReference type="ARBA" id="ARBA00022692"/>
    </source>
</evidence>
<dbReference type="Pfam" id="PF00122">
    <property type="entry name" value="E1-E2_ATPase"/>
    <property type="match status" value="1"/>
</dbReference>
<feature type="transmembrane region" description="Helical" evidence="17">
    <location>
        <begin position="702"/>
        <end position="718"/>
    </location>
</feature>
<protein>
    <recommendedName>
        <fullName evidence="3">P-type Cu(+) transporter</fullName>
        <ecNumber evidence="3">7.2.2.8</ecNumber>
    </recommendedName>
</protein>
<comment type="catalytic activity">
    <reaction evidence="16">
        <text>Cu(+)(in) + ATP + H2O = Cu(+)(out) + ADP + phosphate + H(+)</text>
        <dbReference type="Rhea" id="RHEA:25792"/>
        <dbReference type="ChEBI" id="CHEBI:15377"/>
        <dbReference type="ChEBI" id="CHEBI:15378"/>
        <dbReference type="ChEBI" id="CHEBI:30616"/>
        <dbReference type="ChEBI" id="CHEBI:43474"/>
        <dbReference type="ChEBI" id="CHEBI:49552"/>
        <dbReference type="ChEBI" id="CHEBI:456216"/>
        <dbReference type="EC" id="7.2.2.8"/>
    </reaction>
</comment>
<dbReference type="InterPro" id="IPR036412">
    <property type="entry name" value="HAD-like_sf"/>
</dbReference>
<evidence type="ECO:0000256" key="5">
    <source>
        <dbReference type="ARBA" id="ARBA00022553"/>
    </source>
</evidence>
<dbReference type="OrthoDB" id="9813266at2"/>
<dbReference type="CDD" id="cd00371">
    <property type="entry name" value="HMA"/>
    <property type="match status" value="1"/>
</dbReference>
<dbReference type="GO" id="GO:0055070">
    <property type="term" value="P:copper ion homeostasis"/>
    <property type="evidence" value="ECO:0007669"/>
    <property type="project" value="TreeGrafter"/>
</dbReference>
<evidence type="ECO:0000259" key="18">
    <source>
        <dbReference type="PROSITE" id="PS50846"/>
    </source>
</evidence>
<comment type="caution">
    <text evidence="19">The sequence shown here is derived from an EMBL/GenBank/DDBJ whole genome shotgun (WGS) entry which is preliminary data.</text>
</comment>
<dbReference type="SUPFAM" id="SSF56784">
    <property type="entry name" value="HAD-like"/>
    <property type="match status" value="1"/>
</dbReference>
<evidence type="ECO:0000256" key="7">
    <source>
        <dbReference type="ARBA" id="ARBA00022723"/>
    </source>
</evidence>
<dbReference type="GO" id="GO:0140581">
    <property type="term" value="F:P-type monovalent copper transporter activity"/>
    <property type="evidence" value="ECO:0007669"/>
    <property type="project" value="UniProtKB-EC"/>
</dbReference>
<evidence type="ECO:0000256" key="10">
    <source>
        <dbReference type="ARBA" id="ARBA00022840"/>
    </source>
</evidence>
<dbReference type="PANTHER" id="PTHR43520">
    <property type="entry name" value="ATP7, ISOFORM B"/>
    <property type="match status" value="1"/>
</dbReference>
<evidence type="ECO:0000256" key="8">
    <source>
        <dbReference type="ARBA" id="ARBA00022741"/>
    </source>
</evidence>
<keyword evidence="5" id="KW-0597">Phosphoprotein</keyword>
<dbReference type="EMBL" id="QJVJ01000004">
    <property type="protein sequence ID" value="PYI55104.1"/>
    <property type="molecule type" value="Genomic_DNA"/>
</dbReference>
<evidence type="ECO:0000256" key="11">
    <source>
        <dbReference type="ARBA" id="ARBA00022967"/>
    </source>
</evidence>
<dbReference type="Gene3D" id="2.70.150.10">
    <property type="entry name" value="Calcium-transporting ATPase, cytoplasmic transduction domain A"/>
    <property type="match status" value="1"/>
</dbReference>
<evidence type="ECO:0000256" key="4">
    <source>
        <dbReference type="ARBA" id="ARBA00022448"/>
    </source>
</evidence>
<dbReference type="InterPro" id="IPR036163">
    <property type="entry name" value="HMA_dom_sf"/>
</dbReference>
<name>A0A2V5KAI8_9BACL</name>
<reference evidence="19 20" key="1">
    <citation type="submission" date="2018-05" db="EMBL/GenBank/DDBJ databases">
        <title>Paenibacillus flagellatus sp. nov., isolated from selenium mineral soil.</title>
        <authorList>
            <person name="Dai X."/>
        </authorList>
    </citation>
    <scope>NUCLEOTIDE SEQUENCE [LARGE SCALE GENOMIC DNA]</scope>
    <source>
        <strain evidence="19 20">DXL2</strain>
    </source>
</reference>
<dbReference type="InterPro" id="IPR027256">
    <property type="entry name" value="P-typ_ATPase_IB"/>
</dbReference>
<dbReference type="SFLD" id="SFLDF00027">
    <property type="entry name" value="p-type_atpase"/>
    <property type="match status" value="1"/>
</dbReference>
<dbReference type="InterPro" id="IPR023214">
    <property type="entry name" value="HAD_sf"/>
</dbReference>
<keyword evidence="17" id="KW-1003">Cell membrane</keyword>
<dbReference type="FunFam" id="3.30.70.100:FF:000001">
    <property type="entry name" value="ATPase copper transporting beta"/>
    <property type="match status" value="1"/>
</dbReference>
<dbReference type="SFLD" id="SFLDG00002">
    <property type="entry name" value="C1.7:_P-type_atpase_like"/>
    <property type="match status" value="1"/>
</dbReference>
<dbReference type="GO" id="GO:0005507">
    <property type="term" value="F:copper ion binding"/>
    <property type="evidence" value="ECO:0007669"/>
    <property type="project" value="TreeGrafter"/>
</dbReference>
<dbReference type="PRINTS" id="PR00943">
    <property type="entry name" value="CUATPASE"/>
</dbReference>
<dbReference type="NCBIfam" id="TIGR01525">
    <property type="entry name" value="ATPase-IB_hvy"/>
    <property type="match status" value="1"/>
</dbReference>
<dbReference type="InterPro" id="IPR059000">
    <property type="entry name" value="ATPase_P-type_domA"/>
</dbReference>
<evidence type="ECO:0000256" key="14">
    <source>
        <dbReference type="ARBA" id="ARBA00023065"/>
    </source>
</evidence>
<comment type="subcellular location">
    <subcellularLocation>
        <location evidence="1">Cell membrane</location>
        <topology evidence="1">Multi-pass membrane protein</topology>
    </subcellularLocation>
</comment>
<dbReference type="Proteomes" id="UP000247476">
    <property type="component" value="Unassembled WGS sequence"/>
</dbReference>
<dbReference type="Gene3D" id="3.30.70.100">
    <property type="match status" value="1"/>
</dbReference>
<dbReference type="Pfam" id="PF00702">
    <property type="entry name" value="Hydrolase"/>
    <property type="match status" value="1"/>
</dbReference>
<keyword evidence="12 17" id="KW-1133">Transmembrane helix</keyword>
<keyword evidence="14" id="KW-0406">Ion transport</keyword>
<dbReference type="InterPro" id="IPR008250">
    <property type="entry name" value="ATPase_P-typ_transduc_dom_A_sf"/>
</dbReference>
<keyword evidence="20" id="KW-1185">Reference proteome</keyword>
<dbReference type="NCBIfam" id="TIGR01511">
    <property type="entry name" value="ATPase-IB1_Cu"/>
    <property type="match status" value="1"/>
</dbReference>
<dbReference type="InterPro" id="IPR044492">
    <property type="entry name" value="P_typ_ATPase_HD_dom"/>
</dbReference>
<organism evidence="19 20">
    <name type="scientific">Paenibacillus flagellatus</name>
    <dbReference type="NCBI Taxonomy" id="2211139"/>
    <lineage>
        <taxon>Bacteria</taxon>
        <taxon>Bacillati</taxon>
        <taxon>Bacillota</taxon>
        <taxon>Bacilli</taxon>
        <taxon>Bacillales</taxon>
        <taxon>Paenibacillaceae</taxon>
        <taxon>Paenibacillus</taxon>
    </lineage>
</organism>
<keyword evidence="11" id="KW-1278">Translocase</keyword>
<evidence type="ECO:0000256" key="15">
    <source>
        <dbReference type="ARBA" id="ARBA00023136"/>
    </source>
</evidence>
<keyword evidence="6 17" id="KW-0812">Transmembrane</keyword>
<feature type="transmembrane region" description="Helical" evidence="17">
    <location>
        <begin position="387"/>
        <end position="410"/>
    </location>
</feature>
<dbReference type="InterPro" id="IPR001757">
    <property type="entry name" value="P_typ_ATPase"/>
</dbReference>
<dbReference type="Gene3D" id="3.40.50.1000">
    <property type="entry name" value="HAD superfamily/HAD-like"/>
    <property type="match status" value="1"/>
</dbReference>
<dbReference type="InterPro" id="IPR017969">
    <property type="entry name" value="Heavy-metal-associated_CS"/>
</dbReference>
<keyword evidence="13" id="KW-0186">Copper</keyword>
<dbReference type="AlphaFoldDB" id="A0A2V5KAI8"/>
<comment type="similarity">
    <text evidence="2 17">Belongs to the cation transport ATPase (P-type) (TC 3.A.3) family. Type IB subfamily.</text>
</comment>
<dbReference type="PRINTS" id="PR00119">
    <property type="entry name" value="CATATPASE"/>
</dbReference>
<feature type="transmembrane region" description="Helical" evidence="17">
    <location>
        <begin position="360"/>
        <end position="381"/>
    </location>
</feature>
<keyword evidence="10 17" id="KW-0067">ATP-binding</keyword>
<dbReference type="SUPFAM" id="SSF81665">
    <property type="entry name" value="Calcium ATPase, transmembrane domain M"/>
    <property type="match status" value="1"/>
</dbReference>
<dbReference type="InterPro" id="IPR018303">
    <property type="entry name" value="ATPase_P-typ_P_site"/>
</dbReference>
<evidence type="ECO:0000256" key="16">
    <source>
        <dbReference type="ARBA" id="ARBA00049289"/>
    </source>
</evidence>
<dbReference type="Gene3D" id="3.40.1110.10">
    <property type="entry name" value="Calcium-transporting ATPase, cytoplasmic domain N"/>
    <property type="match status" value="1"/>
</dbReference>
<dbReference type="FunFam" id="2.70.150.10:FF:000002">
    <property type="entry name" value="Copper-transporting ATPase 1, putative"/>
    <property type="match status" value="1"/>
</dbReference>
<evidence type="ECO:0000256" key="17">
    <source>
        <dbReference type="RuleBase" id="RU362081"/>
    </source>
</evidence>
<evidence type="ECO:0000313" key="19">
    <source>
        <dbReference type="EMBL" id="PYI55104.1"/>
    </source>
</evidence>
<evidence type="ECO:0000256" key="1">
    <source>
        <dbReference type="ARBA" id="ARBA00004651"/>
    </source>
</evidence>
<dbReference type="InterPro" id="IPR023299">
    <property type="entry name" value="ATPase_P-typ_cyto_dom_N"/>
</dbReference>
<keyword evidence="9" id="KW-0187">Copper transport</keyword>
<evidence type="ECO:0000256" key="3">
    <source>
        <dbReference type="ARBA" id="ARBA00012517"/>
    </source>
</evidence>
<keyword evidence="15 17" id="KW-0472">Membrane</keyword>
<feature type="transmembrane region" description="Helical" evidence="17">
    <location>
        <begin position="163"/>
        <end position="182"/>
    </location>
</feature>
<dbReference type="CDD" id="cd02094">
    <property type="entry name" value="P-type_ATPase_Cu-like"/>
    <property type="match status" value="1"/>
</dbReference>
<dbReference type="SFLD" id="SFLDS00003">
    <property type="entry name" value="Haloacid_Dehalogenase"/>
    <property type="match status" value="1"/>
</dbReference>
<dbReference type="PROSITE" id="PS50846">
    <property type="entry name" value="HMA_2"/>
    <property type="match status" value="1"/>
</dbReference>
<feature type="transmembrane region" description="Helical" evidence="17">
    <location>
        <begin position="132"/>
        <end position="151"/>
    </location>
</feature>
<accession>A0A2V5KAI8</accession>
<dbReference type="InterPro" id="IPR006121">
    <property type="entry name" value="HMA_dom"/>
</dbReference>
<keyword evidence="8 17" id="KW-0547">Nucleotide-binding</keyword>
<dbReference type="GO" id="GO:0016887">
    <property type="term" value="F:ATP hydrolysis activity"/>
    <property type="evidence" value="ECO:0007669"/>
    <property type="project" value="InterPro"/>
</dbReference>
<keyword evidence="4" id="KW-0813">Transport</keyword>
<proteinExistence type="inferred from homology"/>
<gene>
    <name evidence="19" type="ORF">DLM86_11280</name>
</gene>
<keyword evidence="7 17" id="KW-0479">Metal-binding</keyword>
<dbReference type="PANTHER" id="PTHR43520:SF8">
    <property type="entry name" value="P-TYPE CU(+) TRANSPORTER"/>
    <property type="match status" value="1"/>
</dbReference>
<evidence type="ECO:0000256" key="12">
    <source>
        <dbReference type="ARBA" id="ARBA00022989"/>
    </source>
</evidence>
<dbReference type="RefSeq" id="WP_110840098.1">
    <property type="nucleotide sequence ID" value="NZ_QJVJ01000004.1"/>
</dbReference>
<dbReference type="GO" id="GO:0043682">
    <property type="term" value="F:P-type divalent copper transporter activity"/>
    <property type="evidence" value="ECO:0007669"/>
    <property type="project" value="TreeGrafter"/>
</dbReference>
<dbReference type="Pfam" id="PF00403">
    <property type="entry name" value="HMA"/>
    <property type="match status" value="1"/>
</dbReference>
<evidence type="ECO:0000256" key="9">
    <source>
        <dbReference type="ARBA" id="ARBA00022796"/>
    </source>
</evidence>
<evidence type="ECO:0000256" key="2">
    <source>
        <dbReference type="ARBA" id="ARBA00006024"/>
    </source>
</evidence>
<sequence length="749" mass="80584">MSRNSHSPLERSTFRVTGMTCAACATRIEKALGRMDGIDGVTVNLAMERMAVAFYRDRIGVPQIGDKLAQLGYGLQAIAGEGEEERSRDEERNRLRNRFLWCALLSLPLLWTMFGHWSFTSGVWMPDLFMDPWFQFAVALPVQFWFGRTFYFGAFRALRSGTANMDVLVALGTSVAFFYSHYLTVTGPYAHGGMAGHGAHAGTGHATLYYETSAMIITIVHLGKWLESLAKNKTLSAIRRLHDMQPKTVAVWSAEGESQLPLEQVRTGDVVVIRPGEKIPVDGRVVAGVSTVDESAVTGEHEPADKRPGDRVIGGTINKTGALRVHALAVGAQSTVAKMIRLLEEAQSSKPSIQRVADRIASVFVPAIALLAAGTFVYWYAATSGDTAIALVRAISVLLIACPCAIGLATPTSVLVGTGRAAQHGVLFKEGRHLERMHGVDAVVLDKTGTITDGKPKLIECEAREGSAERLLRLAAGAEWNSEHPLAQAVVSAAVSAGLDVPKPDRFEAMPGYGVRAVVEGRQVLVGTRRLLQQQGVAAREDPERIGKLEARRMTVLFVAVDGRYAGFMALQDTIPAASREAVKRLGRLGIEVIMMTGDNERTAKAIAGEIGIRRVQANMLPEQKVEAIRKLQREGRTVAMVGDGMNDAAALAAADIGIAVGTGTDMAIEAADVTLMRRSLTGVASAVRIGRKTIANIRQNLMFALVYNVLAIPFAAAGVLEPWMAGTAMALSSVSVVCNSLRLHRANV</sequence>